<proteinExistence type="predicted"/>
<dbReference type="AlphaFoldDB" id="A0A2U3I8P8"/>
<dbReference type="RefSeq" id="WP_106856072.1">
    <property type="nucleotide sequence ID" value="NZ_OGTP01000013.1"/>
</dbReference>
<reference evidence="2" key="1">
    <citation type="submission" date="2018-01" db="EMBL/GenBank/DDBJ databases">
        <authorList>
            <person name="Peeters C."/>
        </authorList>
    </citation>
    <scope>NUCLEOTIDE SEQUENCE [LARGE SCALE GENOMIC DNA]</scope>
</reference>
<dbReference type="Proteomes" id="UP000238169">
    <property type="component" value="Unassembled WGS sequence"/>
</dbReference>
<dbReference type="EMBL" id="OGTP01000013">
    <property type="protein sequence ID" value="SPB16489.1"/>
    <property type="molecule type" value="Genomic_DNA"/>
</dbReference>
<organism evidence="1 2">
    <name type="scientific">Caballeronia novacaledonica</name>
    <dbReference type="NCBI Taxonomy" id="1544861"/>
    <lineage>
        <taxon>Bacteria</taxon>
        <taxon>Pseudomonadati</taxon>
        <taxon>Pseudomonadota</taxon>
        <taxon>Betaproteobacteria</taxon>
        <taxon>Burkholderiales</taxon>
        <taxon>Burkholderiaceae</taxon>
        <taxon>Caballeronia</taxon>
    </lineage>
</organism>
<name>A0A2U3I8P8_9BURK</name>
<keyword evidence="2" id="KW-1185">Reference proteome</keyword>
<protein>
    <submittedName>
        <fullName evidence="1">Uncharacterized protein</fullName>
    </submittedName>
</protein>
<evidence type="ECO:0000313" key="2">
    <source>
        <dbReference type="Proteomes" id="UP000238169"/>
    </source>
</evidence>
<sequence>MKPRKLLDRAAAIIEREAEGIRAAHATFGRWDDCREAKRDHDEMLRIAAQLRQAEAFDAA</sequence>
<evidence type="ECO:0000313" key="1">
    <source>
        <dbReference type="EMBL" id="SPB16489.1"/>
    </source>
</evidence>
<accession>A0A2U3I8P8</accession>
<gene>
    <name evidence="1" type="ORF">NOV72_03689</name>
</gene>